<dbReference type="RefSeq" id="WP_207464433.1">
    <property type="nucleotide sequence ID" value="NZ_JAFNAW010000001.1"/>
</dbReference>
<keyword evidence="2" id="KW-1185">Reference proteome</keyword>
<name>A0ABV7II75_9RHOB</name>
<dbReference type="Pfam" id="PF13554">
    <property type="entry name" value="Phage_tail_terminator_5"/>
    <property type="match status" value="1"/>
</dbReference>
<dbReference type="EMBL" id="JBHRTE010000059">
    <property type="protein sequence ID" value="MFC3169223.1"/>
    <property type="molecule type" value="Genomic_DNA"/>
</dbReference>
<dbReference type="Proteomes" id="UP001595557">
    <property type="component" value="Unassembled WGS sequence"/>
</dbReference>
<reference evidence="2" key="1">
    <citation type="journal article" date="2019" name="Int. J. Syst. Evol. Microbiol.">
        <title>The Global Catalogue of Microorganisms (GCM) 10K type strain sequencing project: providing services to taxonomists for standard genome sequencing and annotation.</title>
        <authorList>
            <consortium name="The Broad Institute Genomics Platform"/>
            <consortium name="The Broad Institute Genome Sequencing Center for Infectious Disease"/>
            <person name="Wu L."/>
            <person name="Ma J."/>
        </authorList>
    </citation>
    <scope>NUCLEOTIDE SEQUENCE [LARGE SCALE GENOMIC DNA]</scope>
    <source>
        <strain evidence="2">KCTC 52239</strain>
    </source>
</reference>
<comment type="caution">
    <text evidence="1">The sequence shown here is derived from an EMBL/GenBank/DDBJ whole genome shotgun (WGS) entry which is preliminary data.</text>
</comment>
<evidence type="ECO:0000313" key="2">
    <source>
        <dbReference type="Proteomes" id="UP001595557"/>
    </source>
</evidence>
<protein>
    <submittedName>
        <fullName evidence="1">Phage tail terminator-like protein</fullName>
    </submittedName>
</protein>
<gene>
    <name evidence="1" type="ORF">ACFOD7_14315</name>
</gene>
<proteinExistence type="predicted"/>
<dbReference type="InterPro" id="IPR025395">
    <property type="entry name" value="Phage_tail_terminator-like"/>
</dbReference>
<dbReference type="Gene3D" id="3.30.2000.20">
    <property type="match status" value="1"/>
</dbReference>
<sequence>MKHAPEAALKARLATLAGIPKAWPNQAFDPAAPGNVPYIACTIVRAGTSDDTLDAEAPIVTGRLIASAVVKAGTGEARANEIAEQIADLFPMGERIEAPGAETEVLQPPHIREGLPDGAYWRVPVSIPIQITKRPDSGA</sequence>
<organism evidence="1 2">
    <name type="scientific">Paracoccus fontiphilus</name>
    <dbReference type="NCBI Taxonomy" id="1815556"/>
    <lineage>
        <taxon>Bacteria</taxon>
        <taxon>Pseudomonadati</taxon>
        <taxon>Pseudomonadota</taxon>
        <taxon>Alphaproteobacteria</taxon>
        <taxon>Rhodobacterales</taxon>
        <taxon>Paracoccaceae</taxon>
        <taxon>Paracoccus</taxon>
    </lineage>
</organism>
<accession>A0ABV7II75</accession>
<evidence type="ECO:0000313" key="1">
    <source>
        <dbReference type="EMBL" id="MFC3169223.1"/>
    </source>
</evidence>